<gene>
    <name evidence="2" type="ORF">ADUPG1_009022</name>
</gene>
<feature type="compositionally biased region" description="Basic and acidic residues" evidence="1">
    <location>
        <begin position="42"/>
        <end position="71"/>
    </location>
</feature>
<evidence type="ECO:0000313" key="2">
    <source>
        <dbReference type="EMBL" id="GKT35972.1"/>
    </source>
</evidence>
<dbReference type="Proteomes" id="UP001057375">
    <property type="component" value="Unassembled WGS sequence"/>
</dbReference>
<reference evidence="2" key="1">
    <citation type="submission" date="2022-03" db="EMBL/GenBank/DDBJ databases">
        <title>Draft genome sequence of Aduncisulcus paluster, a free-living microaerophilic Fornicata.</title>
        <authorList>
            <person name="Yuyama I."/>
            <person name="Kume K."/>
            <person name="Tamura T."/>
            <person name="Inagaki Y."/>
            <person name="Hashimoto T."/>
        </authorList>
    </citation>
    <scope>NUCLEOTIDE SEQUENCE</scope>
    <source>
        <strain evidence="2">NY0171</strain>
    </source>
</reference>
<dbReference type="EMBL" id="BQXS01011107">
    <property type="protein sequence ID" value="GKT35972.1"/>
    <property type="molecule type" value="Genomic_DNA"/>
</dbReference>
<name>A0ABQ5KU24_9EUKA</name>
<comment type="caution">
    <text evidence="2">The sequence shown here is derived from an EMBL/GenBank/DDBJ whole genome shotgun (WGS) entry which is preliminary data.</text>
</comment>
<accession>A0ABQ5KU24</accession>
<protein>
    <recommendedName>
        <fullName evidence="4">Band 7 domain-containing protein</fullName>
    </recommendedName>
</protein>
<keyword evidence="3" id="KW-1185">Reference proteome</keyword>
<organism evidence="2 3">
    <name type="scientific">Aduncisulcus paluster</name>
    <dbReference type="NCBI Taxonomy" id="2918883"/>
    <lineage>
        <taxon>Eukaryota</taxon>
        <taxon>Metamonada</taxon>
        <taxon>Carpediemonas-like organisms</taxon>
        <taxon>Aduncisulcus</taxon>
    </lineage>
</organism>
<proteinExistence type="predicted"/>
<feature type="compositionally biased region" description="Low complexity" evidence="1">
    <location>
        <begin position="85"/>
        <end position="96"/>
    </location>
</feature>
<evidence type="ECO:0000256" key="1">
    <source>
        <dbReference type="SAM" id="MobiDB-lite"/>
    </source>
</evidence>
<sequence length="406" mass="45601">MNKSINSNNNEKDSGLNYCSLAPSEGADENGGKINISPSLKQKKEREMRKEMVSSPRSLDRNHSVTEEPLRPSDSNPKHSRSFSKSKSGSSWRSDSCPSITSTFTRSFESRDDCGWAEKAFKFNPSIMAAECSKSKKRKKDMQRIPLVFVIEMLHTRIRFFSSGILLCFGTFFFLEEKYSAIIEIWKYKSSVDEAKKYDEVGNILIAGSLFDESIQIAERLKTSFGYLVDQPQLAEITIRSKELHGYMKTYTETEVLADQVSGMDIAPSAPAIDSVLPGTTEYGEVPVDAKTIEDQFVCGQYEARLKIGSQMMVEQAYQKKLQEMRDAKKNQERILTGNKAFDYGMQLIKETVGKSPAERIVELEKALVYLKKGISLLQMGGKCPSPGQMKLPDSVSKQIATLKTK</sequence>
<evidence type="ECO:0008006" key="4">
    <source>
        <dbReference type="Google" id="ProtNLM"/>
    </source>
</evidence>
<evidence type="ECO:0000313" key="3">
    <source>
        <dbReference type="Proteomes" id="UP001057375"/>
    </source>
</evidence>
<feature type="region of interest" description="Disordered" evidence="1">
    <location>
        <begin position="1"/>
        <end position="99"/>
    </location>
</feature>